<dbReference type="InterPro" id="IPR030395">
    <property type="entry name" value="GP_PDE_dom"/>
</dbReference>
<dbReference type="PROSITE" id="PS51704">
    <property type="entry name" value="GP_PDE"/>
    <property type="match status" value="1"/>
</dbReference>
<dbReference type="PROSITE" id="PS50007">
    <property type="entry name" value="PIPLC_X_DOMAIN"/>
    <property type="match status" value="1"/>
</dbReference>
<dbReference type="Pfam" id="PF03009">
    <property type="entry name" value="GDPD"/>
    <property type="match status" value="1"/>
</dbReference>
<name>A0A6J4UBW3_9BACT</name>
<evidence type="ECO:0000313" key="2">
    <source>
        <dbReference type="EMBL" id="CAA9543482.1"/>
    </source>
</evidence>
<dbReference type="PANTHER" id="PTHR46211:SF1">
    <property type="entry name" value="GLYCEROPHOSPHODIESTER PHOSPHODIESTERASE, CYTOPLASMIC"/>
    <property type="match status" value="1"/>
</dbReference>
<keyword evidence="2" id="KW-0378">Hydrolase</keyword>
<dbReference type="EC" id="3.1.4.46" evidence="2"/>
<protein>
    <submittedName>
        <fullName evidence="2">Glycerophosphoryl diester phosphodiesterase</fullName>
        <ecNumber evidence="2">3.1.4.46</ecNumber>
    </submittedName>
</protein>
<dbReference type="GO" id="GO:0008889">
    <property type="term" value="F:glycerophosphodiester phosphodiesterase activity"/>
    <property type="evidence" value="ECO:0007669"/>
    <property type="project" value="UniProtKB-EC"/>
</dbReference>
<reference evidence="2" key="1">
    <citation type="submission" date="2020-02" db="EMBL/GenBank/DDBJ databases">
        <authorList>
            <person name="Meier V. D."/>
        </authorList>
    </citation>
    <scope>NUCLEOTIDE SEQUENCE</scope>
    <source>
        <strain evidence="2">AVDCRST_MAG70</strain>
    </source>
</reference>
<evidence type="ECO:0000259" key="1">
    <source>
        <dbReference type="PROSITE" id="PS51704"/>
    </source>
</evidence>
<dbReference type="AlphaFoldDB" id="A0A6J4UBW3"/>
<dbReference type="EMBL" id="CADCWH010000049">
    <property type="protein sequence ID" value="CAA9543482.1"/>
    <property type="molecule type" value="Genomic_DNA"/>
</dbReference>
<accession>A0A6J4UBW3</accession>
<dbReference type="PANTHER" id="PTHR46211">
    <property type="entry name" value="GLYCEROPHOSPHORYL DIESTER PHOSPHODIESTERASE"/>
    <property type="match status" value="1"/>
</dbReference>
<dbReference type="GO" id="GO:0006629">
    <property type="term" value="P:lipid metabolic process"/>
    <property type="evidence" value="ECO:0007669"/>
    <property type="project" value="InterPro"/>
</dbReference>
<organism evidence="2">
    <name type="scientific">uncultured Thermomicrobiales bacterium</name>
    <dbReference type="NCBI Taxonomy" id="1645740"/>
    <lineage>
        <taxon>Bacteria</taxon>
        <taxon>Pseudomonadati</taxon>
        <taxon>Thermomicrobiota</taxon>
        <taxon>Thermomicrobia</taxon>
        <taxon>Thermomicrobiales</taxon>
        <taxon>environmental samples</taxon>
    </lineage>
</organism>
<dbReference type="SUPFAM" id="SSF51695">
    <property type="entry name" value="PLC-like phosphodiesterases"/>
    <property type="match status" value="1"/>
</dbReference>
<gene>
    <name evidence="2" type="ORF">AVDCRST_MAG70-309</name>
</gene>
<feature type="domain" description="GP-PDE" evidence="1">
    <location>
        <begin position="1"/>
        <end position="223"/>
    </location>
</feature>
<sequence>MLVYAHRGASGEEPENTLRAFRRALDVGSDGIELDVRTSADGIPVVIHDRDISRTTDGMGMVDEMSLDQLRTLDAGSGERVPTLEDVLDLVGDRAALYIEIKGVGCEGAVLDVLRAHPAVRATVASFDDEILRTVRTCDRDVEIWVIAIGAADETMALAAEVGATTLSLQHLGITADTVRDVEAAGHRVAAWTVNDIPEAARLADLGVTAICTDHPARLIPALRAVPGPRATSGGHRP</sequence>
<dbReference type="Gene3D" id="3.20.20.190">
    <property type="entry name" value="Phosphatidylinositol (PI) phosphodiesterase"/>
    <property type="match status" value="1"/>
</dbReference>
<dbReference type="InterPro" id="IPR017946">
    <property type="entry name" value="PLC-like_Pdiesterase_TIM-brl"/>
</dbReference>
<proteinExistence type="predicted"/>